<evidence type="ECO:0000313" key="2">
    <source>
        <dbReference type="Proteomes" id="UP001596378"/>
    </source>
</evidence>
<dbReference type="PANTHER" id="PTHR43434">
    <property type="entry name" value="PHOSPHOGLYCOLATE PHOSPHATASE"/>
    <property type="match status" value="1"/>
</dbReference>
<dbReference type="InterPro" id="IPR050155">
    <property type="entry name" value="HAD-like_hydrolase_sf"/>
</dbReference>
<dbReference type="InterPro" id="IPR023214">
    <property type="entry name" value="HAD_sf"/>
</dbReference>
<dbReference type="Pfam" id="PF00702">
    <property type="entry name" value="Hydrolase"/>
    <property type="match status" value="1"/>
</dbReference>
<dbReference type="SFLD" id="SFLDG01129">
    <property type="entry name" value="C1.5:_HAD__Beta-PGM__Phosphata"/>
    <property type="match status" value="1"/>
</dbReference>
<dbReference type="EMBL" id="JBHTAI010000004">
    <property type="protein sequence ID" value="MFC7148471.1"/>
    <property type="molecule type" value="Genomic_DNA"/>
</dbReference>
<dbReference type="NCBIfam" id="TIGR01549">
    <property type="entry name" value="HAD-SF-IA-v1"/>
    <property type="match status" value="1"/>
</dbReference>
<reference evidence="2" key="1">
    <citation type="journal article" date="2019" name="Int. J. Syst. Evol. Microbiol.">
        <title>The Global Catalogue of Microorganisms (GCM) 10K type strain sequencing project: providing services to taxonomists for standard genome sequencing and annotation.</title>
        <authorList>
            <consortium name="The Broad Institute Genomics Platform"/>
            <consortium name="The Broad Institute Genome Sequencing Center for Infectious Disease"/>
            <person name="Wu L."/>
            <person name="Ma J."/>
        </authorList>
    </citation>
    <scope>NUCLEOTIDE SEQUENCE [LARGE SCALE GENOMIC DNA]</scope>
    <source>
        <strain evidence="2">KCTC 12907</strain>
    </source>
</reference>
<keyword evidence="2" id="KW-1185">Reference proteome</keyword>
<accession>A0ABW2F7V9</accession>
<dbReference type="SFLD" id="SFLDS00003">
    <property type="entry name" value="Haloacid_Dehalogenase"/>
    <property type="match status" value="1"/>
</dbReference>
<protein>
    <submittedName>
        <fullName evidence="1">HAD family hydrolase</fullName>
    </submittedName>
</protein>
<dbReference type="Gene3D" id="1.10.150.240">
    <property type="entry name" value="Putative phosphatase, domain 2"/>
    <property type="match status" value="1"/>
</dbReference>
<dbReference type="SFLD" id="SFLDG01135">
    <property type="entry name" value="C1.5.6:_HAD__Beta-PGM__Phospha"/>
    <property type="match status" value="1"/>
</dbReference>
<name>A0ABW2F7V9_9BACL</name>
<dbReference type="PANTHER" id="PTHR43434:SF1">
    <property type="entry name" value="PHOSPHOGLYCOLATE PHOSPHATASE"/>
    <property type="match status" value="1"/>
</dbReference>
<comment type="caution">
    <text evidence="1">The sequence shown here is derived from an EMBL/GenBank/DDBJ whole genome shotgun (WGS) entry which is preliminary data.</text>
</comment>
<dbReference type="Proteomes" id="UP001596378">
    <property type="component" value="Unassembled WGS sequence"/>
</dbReference>
<keyword evidence="1" id="KW-0378">Hydrolase</keyword>
<dbReference type="CDD" id="cd16423">
    <property type="entry name" value="HAD_BPGM-like"/>
    <property type="match status" value="1"/>
</dbReference>
<organism evidence="1 2">
    <name type="scientific">Cohnella cellulosilytica</name>
    <dbReference type="NCBI Taxonomy" id="986710"/>
    <lineage>
        <taxon>Bacteria</taxon>
        <taxon>Bacillati</taxon>
        <taxon>Bacillota</taxon>
        <taxon>Bacilli</taxon>
        <taxon>Bacillales</taxon>
        <taxon>Paenibacillaceae</taxon>
        <taxon>Cohnella</taxon>
    </lineage>
</organism>
<sequence>MALKAVVFDFDGTLVDTETGAYEAICSIYAEHGQELALEAWSVCIGTHGGFDPYVDLEQRTGKTLDKAELRELFRNRHVERLQSASLRPGVLDRLEEARRLGWKIGLASSSDRAWIEDHLSRQGIRDYFEVIRSSDDVKRVKPDPELYVLAAEALGVAPEEALAVEDSMNGLRAAKAAGLWGLAVPNPVTAQMDFGQADIFVDGLDRKTFAEIEAELQARIVQK</sequence>
<dbReference type="SUPFAM" id="SSF56784">
    <property type="entry name" value="HAD-like"/>
    <property type="match status" value="1"/>
</dbReference>
<dbReference type="PRINTS" id="PR00413">
    <property type="entry name" value="HADHALOGNASE"/>
</dbReference>
<dbReference type="InterPro" id="IPR023198">
    <property type="entry name" value="PGP-like_dom2"/>
</dbReference>
<dbReference type="NCBIfam" id="TIGR01509">
    <property type="entry name" value="HAD-SF-IA-v3"/>
    <property type="match status" value="1"/>
</dbReference>
<proteinExistence type="predicted"/>
<dbReference type="Gene3D" id="3.40.50.1000">
    <property type="entry name" value="HAD superfamily/HAD-like"/>
    <property type="match status" value="1"/>
</dbReference>
<dbReference type="InterPro" id="IPR006439">
    <property type="entry name" value="HAD-SF_hydro_IA"/>
</dbReference>
<gene>
    <name evidence="1" type="ORF">ACFQMJ_08040</name>
</gene>
<evidence type="ECO:0000313" key="1">
    <source>
        <dbReference type="EMBL" id="MFC7148471.1"/>
    </source>
</evidence>
<dbReference type="RefSeq" id="WP_378045255.1">
    <property type="nucleotide sequence ID" value="NZ_JBHMDN010000007.1"/>
</dbReference>
<dbReference type="InterPro" id="IPR036412">
    <property type="entry name" value="HAD-like_sf"/>
</dbReference>
<dbReference type="GO" id="GO:0016787">
    <property type="term" value="F:hydrolase activity"/>
    <property type="evidence" value="ECO:0007669"/>
    <property type="project" value="UniProtKB-KW"/>
</dbReference>